<dbReference type="Gene3D" id="3.30.40.10">
    <property type="entry name" value="Zinc/RING finger domain, C3HC4 (zinc finger)"/>
    <property type="match status" value="1"/>
</dbReference>
<dbReference type="Proteomes" id="UP000327493">
    <property type="component" value="Chromosome 9"/>
</dbReference>
<name>A0A5J5DCL6_9PERO</name>
<dbReference type="InterPro" id="IPR029280">
    <property type="entry name" value="LNP1"/>
</dbReference>
<gene>
    <name evidence="2" type="ORF">FQN60_013076</name>
</gene>
<feature type="region of interest" description="Disordered" evidence="1">
    <location>
        <begin position="274"/>
        <end position="313"/>
    </location>
</feature>
<dbReference type="InterPro" id="IPR013083">
    <property type="entry name" value="Znf_RING/FYVE/PHD"/>
</dbReference>
<feature type="compositionally biased region" description="Basic and acidic residues" evidence="1">
    <location>
        <begin position="277"/>
        <end position="289"/>
    </location>
</feature>
<feature type="compositionally biased region" description="Basic residues" evidence="1">
    <location>
        <begin position="38"/>
        <end position="49"/>
    </location>
</feature>
<protein>
    <recommendedName>
        <fullName evidence="4">Leukemia NUP98 fusion partner 1</fullName>
    </recommendedName>
</protein>
<sequence length="313" mass="35849">MSLRLLPSLMVDDDDDDGNFTKWMSSYWGHGAECGHSRERKHSFRRSAKAHGDRRASLPTVSQLDAMKLNRFHAATMTASPSHVKTREDKGEVRPHQRARWSFSEDNSRSKSAVPENRITTIPELTESFQKRLFLRDKRTMSVNGDDKLCLICCDDMQKGGGGVQELHCAHRFHKEVKHLLTACLSSTMFPFPLRVHLFTPILACQIPNQGMAAHTWICMMWSDNNQPAPETYLLWKHGAITAEALTDHDVSVWWVLKAAHRLEQCRPRSGSEAAACEERRLSDERRYSADGPISMVKEPHTPRRQLSLRRHR</sequence>
<evidence type="ECO:0000313" key="3">
    <source>
        <dbReference type="Proteomes" id="UP000327493"/>
    </source>
</evidence>
<dbReference type="EMBL" id="VOFY01000009">
    <property type="protein sequence ID" value="KAA8589711.1"/>
    <property type="molecule type" value="Genomic_DNA"/>
</dbReference>
<dbReference type="PANTHER" id="PTHR35667:SF1">
    <property type="entry name" value="LEUKEMIA NUP98 FUSION PARTNER 1"/>
    <property type="match status" value="1"/>
</dbReference>
<comment type="caution">
    <text evidence="2">The sequence shown here is derived from an EMBL/GenBank/DDBJ whole genome shotgun (WGS) entry which is preliminary data.</text>
</comment>
<proteinExistence type="predicted"/>
<organism evidence="2 3">
    <name type="scientific">Etheostoma spectabile</name>
    <name type="common">orangethroat darter</name>
    <dbReference type="NCBI Taxonomy" id="54343"/>
    <lineage>
        <taxon>Eukaryota</taxon>
        <taxon>Metazoa</taxon>
        <taxon>Chordata</taxon>
        <taxon>Craniata</taxon>
        <taxon>Vertebrata</taxon>
        <taxon>Euteleostomi</taxon>
        <taxon>Actinopterygii</taxon>
        <taxon>Neopterygii</taxon>
        <taxon>Teleostei</taxon>
        <taxon>Neoteleostei</taxon>
        <taxon>Acanthomorphata</taxon>
        <taxon>Eupercaria</taxon>
        <taxon>Perciformes</taxon>
        <taxon>Percoidei</taxon>
        <taxon>Percidae</taxon>
        <taxon>Etheostomatinae</taxon>
        <taxon>Etheostoma</taxon>
    </lineage>
</organism>
<reference evidence="2 3" key="1">
    <citation type="submission" date="2019-08" db="EMBL/GenBank/DDBJ databases">
        <title>A chromosome-level genome assembly, high-density linkage maps, and genome scans reveal the genomic architecture of hybrid incompatibilities underlying speciation via character displacement in darters (Percidae: Etheostominae).</title>
        <authorList>
            <person name="Moran R.L."/>
            <person name="Catchen J.M."/>
            <person name="Fuller R.C."/>
        </authorList>
    </citation>
    <scope>NUCLEOTIDE SEQUENCE [LARGE SCALE GENOMIC DNA]</scope>
    <source>
        <strain evidence="2">EspeVRDwgs_2016</strain>
        <tissue evidence="2">Muscle</tissue>
    </source>
</reference>
<keyword evidence="3" id="KW-1185">Reference proteome</keyword>
<evidence type="ECO:0008006" key="4">
    <source>
        <dbReference type="Google" id="ProtNLM"/>
    </source>
</evidence>
<feature type="compositionally biased region" description="Basic and acidic residues" evidence="1">
    <location>
        <begin position="85"/>
        <end position="95"/>
    </location>
</feature>
<dbReference type="PANTHER" id="PTHR35667">
    <property type="entry name" value="LEUKEMIA NUP98 FUSION PARTNER 1"/>
    <property type="match status" value="1"/>
</dbReference>
<feature type="region of interest" description="Disordered" evidence="1">
    <location>
        <begin position="34"/>
        <end position="57"/>
    </location>
</feature>
<feature type="region of interest" description="Disordered" evidence="1">
    <location>
        <begin position="79"/>
        <end position="115"/>
    </location>
</feature>
<feature type="compositionally biased region" description="Basic residues" evidence="1">
    <location>
        <begin position="303"/>
        <end position="313"/>
    </location>
</feature>
<dbReference type="Pfam" id="PF15419">
    <property type="entry name" value="LNP1"/>
    <property type="match status" value="1"/>
</dbReference>
<accession>A0A5J5DCL6</accession>
<dbReference type="AlphaFoldDB" id="A0A5J5DCL6"/>
<evidence type="ECO:0000256" key="1">
    <source>
        <dbReference type="SAM" id="MobiDB-lite"/>
    </source>
</evidence>
<evidence type="ECO:0000313" key="2">
    <source>
        <dbReference type="EMBL" id="KAA8589711.1"/>
    </source>
</evidence>